<dbReference type="AlphaFoldDB" id="A0A1I7TQ15"/>
<evidence type="ECO:0000313" key="1">
    <source>
        <dbReference type="Proteomes" id="UP000095282"/>
    </source>
</evidence>
<keyword evidence="1" id="KW-1185">Reference proteome</keyword>
<evidence type="ECO:0000313" key="2">
    <source>
        <dbReference type="WBParaSite" id="Csp11.Scaffold629.g10632.t2"/>
    </source>
</evidence>
<organism evidence="1 2">
    <name type="scientific">Caenorhabditis tropicalis</name>
    <dbReference type="NCBI Taxonomy" id="1561998"/>
    <lineage>
        <taxon>Eukaryota</taxon>
        <taxon>Metazoa</taxon>
        <taxon>Ecdysozoa</taxon>
        <taxon>Nematoda</taxon>
        <taxon>Chromadorea</taxon>
        <taxon>Rhabditida</taxon>
        <taxon>Rhabditina</taxon>
        <taxon>Rhabditomorpha</taxon>
        <taxon>Rhabditoidea</taxon>
        <taxon>Rhabditidae</taxon>
        <taxon>Peloderinae</taxon>
        <taxon>Caenorhabditis</taxon>
    </lineage>
</organism>
<protein>
    <submittedName>
        <fullName evidence="2">FBA_2 domain-containing protein</fullName>
    </submittedName>
</protein>
<accession>A0A1I7TQ15</accession>
<proteinExistence type="predicted"/>
<sequence>MNRQLVLLTPFQILENSLNGIASPAENEFKIHIFAGSENKIVMYKHPSVHYEFYIRHRESFIDTEDYVKSYIRDINEKEVIFVQEPRNKLKTYWLEPREGLRDLSAYIVSAFNAKSLEKVTIDVKFMKRSFVEWVNNEFDGKINHMIVNIEFGSALNREYLFETCRKSKYLGFYCNHNLEFQYVSNFTTDDIFINKARPLKLDSLIALSQQSTSVTLFDCSAPTIFAELSSFLKYWMETGCRMKMKYLYALTEIPQKEFLPDMDYERVDPSVRRHFQVHDEYKAIFAGGLTVRRFDGAVVSICTTPISRVPKTIVEFYFWPDYNGSMGSL</sequence>
<name>A0A1I7TQ15_9PELO</name>
<dbReference type="Proteomes" id="UP000095282">
    <property type="component" value="Unplaced"/>
</dbReference>
<dbReference type="PANTHER" id="PTHR21503:SF8">
    <property type="entry name" value="F-BOX ASSOCIATED DOMAIN-CONTAINING PROTEIN-RELATED"/>
    <property type="match status" value="1"/>
</dbReference>
<dbReference type="PANTHER" id="PTHR21503">
    <property type="entry name" value="F-BOX-CONTAINING HYPOTHETICAL PROTEIN C.ELEGANS"/>
    <property type="match status" value="1"/>
</dbReference>
<reference evidence="2" key="1">
    <citation type="submission" date="2016-11" db="UniProtKB">
        <authorList>
            <consortium name="WormBaseParasite"/>
        </authorList>
    </citation>
    <scope>IDENTIFICATION</scope>
</reference>
<dbReference type="WBParaSite" id="Csp11.Scaffold629.g10632.t2">
    <property type="protein sequence ID" value="Csp11.Scaffold629.g10632.t2"/>
    <property type="gene ID" value="Csp11.Scaffold629.g10632"/>
</dbReference>